<dbReference type="FunFam" id="3.40.50.1360:FF:000003">
    <property type="entry name" value="Glucosamine-6-phosphate deaminase"/>
    <property type="match status" value="1"/>
</dbReference>
<keyword evidence="7" id="KW-1185">Reference proteome</keyword>
<dbReference type="RefSeq" id="WP_184665115.1">
    <property type="nucleotide sequence ID" value="NZ_JACHHB010000015.1"/>
</dbReference>
<dbReference type="Proteomes" id="UP000551878">
    <property type="component" value="Unassembled WGS sequence"/>
</dbReference>
<evidence type="ECO:0000313" key="6">
    <source>
        <dbReference type="EMBL" id="MBB5174710.1"/>
    </source>
</evidence>
<accession>A0A840QTN5</accession>
<dbReference type="InterPro" id="IPR018321">
    <property type="entry name" value="Glucosamine6P_isomerase_CS"/>
</dbReference>
<evidence type="ECO:0000259" key="5">
    <source>
        <dbReference type="Pfam" id="PF01182"/>
    </source>
</evidence>
<comment type="function">
    <text evidence="4">Catalyzes the reversible isomerization-deamination of glucosamine 6-phosphate (GlcN6P) to form fructose 6-phosphate (Fru6P) and ammonium ion.</text>
</comment>
<dbReference type="HAMAP" id="MF_01241">
    <property type="entry name" value="GlcN6P_deamin"/>
    <property type="match status" value="1"/>
</dbReference>
<keyword evidence="2 4" id="KW-0378">Hydrolase</keyword>
<gene>
    <name evidence="4" type="primary">nagB</name>
    <name evidence="6" type="ORF">HNQ41_002927</name>
</gene>
<dbReference type="Gene3D" id="3.40.50.1360">
    <property type="match status" value="1"/>
</dbReference>
<evidence type="ECO:0000256" key="4">
    <source>
        <dbReference type="HAMAP-Rule" id="MF_01241"/>
    </source>
</evidence>
<name>A0A840QTN5_9BACI</name>
<feature type="active site" description="For ring-opening step" evidence="4">
    <location>
        <position position="136"/>
    </location>
</feature>
<sequence>MKIMKVDHYEEMSQEAAKLVKEKIKANPKATLGLATGGTPVGMYEQLIKEYKEGSLSFRHVKTINLDEYVGLTAGDENSYRAYMNNLFFKHIDIPNESTFLPNGDADDLQKECEYYEETIKSIGGVDLQILGIGGNGHIAFNEPGTPFTSRTHVVKLASATREANARYFDDEEDVPEYAVTMGIETILESKEIVLLASGENKAEALRELVEGEKDEANPSTALQGHPNLTIIADRQACKKLGEQSFTKEQ</sequence>
<dbReference type="GO" id="GO:0004342">
    <property type="term" value="F:glucosamine-6-phosphate deaminase activity"/>
    <property type="evidence" value="ECO:0007669"/>
    <property type="project" value="UniProtKB-UniRule"/>
</dbReference>
<dbReference type="NCBIfam" id="TIGR00502">
    <property type="entry name" value="nagB"/>
    <property type="match status" value="1"/>
</dbReference>
<comment type="pathway">
    <text evidence="4">Amino-sugar metabolism; N-acetylneuraminate degradation; D-fructose 6-phosphate from N-acetylneuraminate: step 5/5.</text>
</comment>
<comment type="caution">
    <text evidence="4">Lacks conserved residue(s) required for the propagation of feature annotation.</text>
</comment>
<dbReference type="AlphaFoldDB" id="A0A840QTN5"/>
<keyword evidence="3 4" id="KW-0119">Carbohydrate metabolism</keyword>
<dbReference type="GO" id="GO:0006046">
    <property type="term" value="P:N-acetylglucosamine catabolic process"/>
    <property type="evidence" value="ECO:0007669"/>
    <property type="project" value="UniProtKB-UniRule"/>
</dbReference>
<dbReference type="PANTHER" id="PTHR11280:SF5">
    <property type="entry name" value="GLUCOSAMINE-6-PHOSPHATE ISOMERASE"/>
    <property type="match status" value="1"/>
</dbReference>
<dbReference type="CDD" id="cd01399">
    <property type="entry name" value="GlcN6P_deaminase"/>
    <property type="match status" value="1"/>
</dbReference>
<dbReference type="InterPro" id="IPR006148">
    <property type="entry name" value="Glc/Gal-6P_isomerase"/>
</dbReference>
<evidence type="ECO:0000256" key="1">
    <source>
        <dbReference type="ARBA" id="ARBA00000644"/>
    </source>
</evidence>
<dbReference type="GO" id="GO:0005975">
    <property type="term" value="P:carbohydrate metabolic process"/>
    <property type="evidence" value="ECO:0007669"/>
    <property type="project" value="InterPro"/>
</dbReference>
<evidence type="ECO:0000256" key="3">
    <source>
        <dbReference type="ARBA" id="ARBA00023277"/>
    </source>
</evidence>
<dbReference type="GO" id="GO:0019262">
    <property type="term" value="P:N-acetylneuraminate catabolic process"/>
    <property type="evidence" value="ECO:0007669"/>
    <property type="project" value="UniProtKB-UniRule"/>
</dbReference>
<comment type="caution">
    <text evidence="6">The sequence shown here is derived from an EMBL/GenBank/DDBJ whole genome shotgun (WGS) entry which is preliminary data.</text>
</comment>
<feature type="active site" description="Proton acceptor; for enolization step" evidence="4">
    <location>
        <position position="67"/>
    </location>
</feature>
<feature type="domain" description="Glucosamine/galactosamine-6-phosphate isomerase" evidence="5">
    <location>
        <begin position="10"/>
        <end position="226"/>
    </location>
</feature>
<dbReference type="PANTHER" id="PTHR11280">
    <property type="entry name" value="GLUCOSAMINE-6-PHOSPHATE ISOMERASE"/>
    <property type="match status" value="1"/>
</dbReference>
<dbReference type="GO" id="GO:0006043">
    <property type="term" value="P:glucosamine catabolic process"/>
    <property type="evidence" value="ECO:0007669"/>
    <property type="project" value="TreeGrafter"/>
</dbReference>
<comment type="similarity">
    <text evidence="4">Belongs to the glucosamine/galactosamine-6-phosphate isomerase family. NagB subfamily.</text>
</comment>
<dbReference type="EMBL" id="JACHHB010000015">
    <property type="protein sequence ID" value="MBB5174710.1"/>
    <property type="molecule type" value="Genomic_DNA"/>
</dbReference>
<reference evidence="6 7" key="1">
    <citation type="submission" date="2020-08" db="EMBL/GenBank/DDBJ databases">
        <title>Genomic Encyclopedia of Type Strains, Phase IV (KMG-IV): sequencing the most valuable type-strain genomes for metagenomic binning, comparative biology and taxonomic classification.</title>
        <authorList>
            <person name="Goeker M."/>
        </authorList>
    </citation>
    <scope>NUCLEOTIDE SEQUENCE [LARGE SCALE GENOMIC DNA]</scope>
    <source>
        <strain evidence="6 7">DSM 24696</strain>
    </source>
</reference>
<feature type="active site" description="Proton acceptor; for ring-opening step" evidence="4">
    <location>
        <position position="138"/>
    </location>
</feature>
<proteinExistence type="inferred from homology"/>
<dbReference type="InterPro" id="IPR037171">
    <property type="entry name" value="NagB/RpiA_transferase-like"/>
</dbReference>
<dbReference type="Pfam" id="PF01182">
    <property type="entry name" value="Glucosamine_iso"/>
    <property type="match status" value="1"/>
</dbReference>
<protein>
    <recommendedName>
        <fullName evidence="4">Glucosamine-6-phosphate deaminase</fullName>
        <ecNumber evidence="4">3.5.99.6</ecNumber>
    </recommendedName>
    <alternativeName>
        <fullName evidence="4">GlcN6P deaminase</fullName>
        <shortName evidence="4">GNPDA</shortName>
    </alternativeName>
    <alternativeName>
        <fullName evidence="4">Glucosamine-6-phosphate isomerase</fullName>
    </alternativeName>
</protein>
<dbReference type="GO" id="GO:0005737">
    <property type="term" value="C:cytoplasm"/>
    <property type="evidence" value="ECO:0007669"/>
    <property type="project" value="TreeGrafter"/>
</dbReference>
<dbReference type="InterPro" id="IPR004547">
    <property type="entry name" value="Glucosamine6P_isomerase"/>
</dbReference>
<organism evidence="6 7">
    <name type="scientific">Texcoconibacillus texcoconensis</name>
    <dbReference type="NCBI Taxonomy" id="1095777"/>
    <lineage>
        <taxon>Bacteria</taxon>
        <taxon>Bacillati</taxon>
        <taxon>Bacillota</taxon>
        <taxon>Bacilli</taxon>
        <taxon>Bacillales</taxon>
        <taxon>Bacillaceae</taxon>
        <taxon>Texcoconibacillus</taxon>
    </lineage>
</organism>
<dbReference type="UniPathway" id="UPA00629">
    <property type="reaction ID" value="UER00684"/>
</dbReference>
<feature type="active site" description="For ring-opening step" evidence="4">
    <location>
        <position position="143"/>
    </location>
</feature>
<evidence type="ECO:0000256" key="2">
    <source>
        <dbReference type="ARBA" id="ARBA00022801"/>
    </source>
</evidence>
<comment type="catalytic activity">
    <reaction evidence="1 4">
        <text>alpha-D-glucosamine 6-phosphate + H2O = beta-D-fructose 6-phosphate + NH4(+)</text>
        <dbReference type="Rhea" id="RHEA:12172"/>
        <dbReference type="ChEBI" id="CHEBI:15377"/>
        <dbReference type="ChEBI" id="CHEBI:28938"/>
        <dbReference type="ChEBI" id="CHEBI:57634"/>
        <dbReference type="ChEBI" id="CHEBI:75989"/>
        <dbReference type="EC" id="3.5.99.6"/>
    </reaction>
</comment>
<dbReference type="EC" id="3.5.99.6" evidence="4"/>
<dbReference type="PROSITE" id="PS01161">
    <property type="entry name" value="GLC_GALNAC_ISOMERASE"/>
    <property type="match status" value="1"/>
</dbReference>
<dbReference type="SUPFAM" id="SSF100950">
    <property type="entry name" value="NagB/RpiA/CoA transferase-like"/>
    <property type="match status" value="1"/>
</dbReference>
<dbReference type="GO" id="GO:0042802">
    <property type="term" value="F:identical protein binding"/>
    <property type="evidence" value="ECO:0007669"/>
    <property type="project" value="TreeGrafter"/>
</dbReference>
<evidence type="ECO:0000313" key="7">
    <source>
        <dbReference type="Proteomes" id="UP000551878"/>
    </source>
</evidence>